<evidence type="ECO:0000259" key="3">
    <source>
        <dbReference type="PROSITE" id="PS50097"/>
    </source>
</evidence>
<organism evidence="4 5">
    <name type="scientific">Priapulus caudatus</name>
    <name type="common">Priapulid worm</name>
    <dbReference type="NCBI Taxonomy" id="37621"/>
    <lineage>
        <taxon>Eukaryota</taxon>
        <taxon>Metazoa</taxon>
        <taxon>Ecdysozoa</taxon>
        <taxon>Scalidophora</taxon>
        <taxon>Priapulida</taxon>
        <taxon>Priapulimorpha</taxon>
        <taxon>Priapulimorphida</taxon>
        <taxon>Priapulidae</taxon>
        <taxon>Priapulus</taxon>
    </lineage>
</organism>
<keyword evidence="1" id="KW-0880">Kelch repeat</keyword>
<dbReference type="Pfam" id="PF01344">
    <property type="entry name" value="Kelch_1"/>
    <property type="match status" value="1"/>
</dbReference>
<dbReference type="Pfam" id="PF07707">
    <property type="entry name" value="BACK"/>
    <property type="match status" value="1"/>
</dbReference>
<sequence>MNNSGPFPFEYTPSGQNIKIRKEQVVFNQHGVAILVSPAVNQSLDAASEMARSRVERLTSPSDDDRLRHYAVQGLYLRSLYKQRRLTDIAVHVGAQTFHAHKIVLTCRSQHFANMFRRKTRRGASAVADVTLEGVAASAVGALLDYFYGGGLTLDCRNYADVRAAAALLGIDEVTSACDAFADALVSTDTALPLFALASAYGLDDVRRRASGIICRSFGDVIDSEAFLNLSADVLYDILVNDDLQIDSELQCFQAVLRWLDYDTEMRMPEAARLMATVRFRDLSTESMFECLDAAPFLLTLPECRELILAANCCVLTRFIVCLVTMISSNEDQMLKDDVSQGRSMNNRTKTFKIRKPGWSRDSEARSVMRTFGGRYPKVWASDGGVGVATLQTNEKRRIAITIVRHVCLVYAVGSPRREMDFYESLRGPRCWETLVESEGCLYIGARIYVFGGTCSLDNRPVQQTECYDTHARTWLANVKDIVEPAVGLKGIVFKMADKHQSLETRQA</sequence>
<keyword evidence="4" id="KW-1185">Reference proteome</keyword>
<dbReference type="RefSeq" id="XP_014677272.1">
    <property type="nucleotide sequence ID" value="XM_014821786.1"/>
</dbReference>
<dbReference type="InterPro" id="IPR000210">
    <property type="entry name" value="BTB/POZ_dom"/>
</dbReference>
<dbReference type="InterPro" id="IPR011333">
    <property type="entry name" value="SKP1/BTB/POZ_sf"/>
</dbReference>
<evidence type="ECO:0000256" key="2">
    <source>
        <dbReference type="ARBA" id="ARBA00022737"/>
    </source>
</evidence>
<dbReference type="SUPFAM" id="SSF54695">
    <property type="entry name" value="POZ domain"/>
    <property type="match status" value="1"/>
</dbReference>
<feature type="domain" description="BTB" evidence="3">
    <location>
        <begin position="87"/>
        <end position="156"/>
    </location>
</feature>
<name>A0ABM1EYK1_PRICU</name>
<keyword evidence="2" id="KW-0677">Repeat</keyword>
<dbReference type="GeneID" id="106817139"/>
<dbReference type="SMART" id="SM00875">
    <property type="entry name" value="BACK"/>
    <property type="match status" value="1"/>
</dbReference>
<dbReference type="PANTHER" id="PTHR45632">
    <property type="entry name" value="LD33804P"/>
    <property type="match status" value="1"/>
</dbReference>
<dbReference type="SUPFAM" id="SSF117281">
    <property type="entry name" value="Kelch motif"/>
    <property type="match status" value="1"/>
</dbReference>
<accession>A0ABM1EYK1</accession>
<protein>
    <submittedName>
        <fullName evidence="5">Kelch-like protein 31</fullName>
    </submittedName>
</protein>
<reference evidence="5" key="1">
    <citation type="submission" date="2025-08" db="UniProtKB">
        <authorList>
            <consortium name="RefSeq"/>
        </authorList>
    </citation>
    <scope>IDENTIFICATION</scope>
</reference>
<dbReference type="PANTHER" id="PTHR45632:SF3">
    <property type="entry name" value="KELCH-LIKE PROTEIN 32"/>
    <property type="match status" value="1"/>
</dbReference>
<dbReference type="PROSITE" id="PS50097">
    <property type="entry name" value="BTB"/>
    <property type="match status" value="1"/>
</dbReference>
<dbReference type="CDD" id="cd18186">
    <property type="entry name" value="BTB_POZ_ZBTB_KLHL-like"/>
    <property type="match status" value="1"/>
</dbReference>
<dbReference type="Pfam" id="PF00651">
    <property type="entry name" value="BTB"/>
    <property type="match status" value="1"/>
</dbReference>
<evidence type="ECO:0000313" key="4">
    <source>
        <dbReference type="Proteomes" id="UP000695022"/>
    </source>
</evidence>
<evidence type="ECO:0000256" key="1">
    <source>
        <dbReference type="ARBA" id="ARBA00022441"/>
    </source>
</evidence>
<dbReference type="InterPro" id="IPR015915">
    <property type="entry name" value="Kelch-typ_b-propeller"/>
</dbReference>
<dbReference type="Proteomes" id="UP000695022">
    <property type="component" value="Unplaced"/>
</dbReference>
<dbReference type="InterPro" id="IPR011705">
    <property type="entry name" value="BACK"/>
</dbReference>
<proteinExistence type="predicted"/>
<dbReference type="Gene3D" id="3.30.710.10">
    <property type="entry name" value="Potassium Channel Kv1.1, Chain A"/>
    <property type="match status" value="1"/>
</dbReference>
<dbReference type="InterPro" id="IPR006652">
    <property type="entry name" value="Kelch_1"/>
</dbReference>
<evidence type="ECO:0000313" key="5">
    <source>
        <dbReference type="RefSeq" id="XP_014677272.1"/>
    </source>
</evidence>
<dbReference type="SMART" id="SM00225">
    <property type="entry name" value="BTB"/>
    <property type="match status" value="1"/>
</dbReference>
<gene>
    <name evidence="5" type="primary">LOC106817139</name>
</gene>
<dbReference type="Gene3D" id="1.25.40.420">
    <property type="match status" value="1"/>
</dbReference>